<dbReference type="EMBL" id="CP011117">
    <property type="protein sequence ID" value="AKA85942.1"/>
    <property type="molecule type" value="Genomic_DNA"/>
</dbReference>
<dbReference type="KEGG" id="pfb:VO64_5396"/>
<evidence type="ECO:0000313" key="1">
    <source>
        <dbReference type="EMBL" id="AKA85942.1"/>
    </source>
</evidence>
<accession>A0AAU8U614</accession>
<reference evidence="1 2" key="1">
    <citation type="journal article" date="2015" name="Genome Announc.">
        <title>Complete Genome Sequence of Biocontrol Strain Pseudomonas fluorescens LBUM223.</title>
        <authorList>
            <person name="Roquigny R."/>
            <person name="Arseneault T."/>
            <person name="Gadkar V.J."/>
            <person name="Novinscak A."/>
            <person name="Joly D.L."/>
            <person name="Filion M."/>
        </authorList>
    </citation>
    <scope>NUCLEOTIDE SEQUENCE [LARGE SCALE GENOMIC DNA]</scope>
    <source>
        <strain evidence="1 2">LBUM223</strain>
    </source>
</reference>
<gene>
    <name evidence="1" type="ORF">VO64_5396</name>
</gene>
<proteinExistence type="predicted"/>
<evidence type="ECO:0000313" key="2">
    <source>
        <dbReference type="Proteomes" id="UP000033099"/>
    </source>
</evidence>
<protein>
    <submittedName>
        <fullName evidence="1">Uncharacterized protein</fullName>
    </submittedName>
</protein>
<dbReference type="Proteomes" id="UP000033099">
    <property type="component" value="Chromosome"/>
</dbReference>
<organism evidence="1 2">
    <name type="scientific">Pseudomonas synxantha</name>
    <dbReference type="NCBI Taxonomy" id="47883"/>
    <lineage>
        <taxon>Bacteria</taxon>
        <taxon>Pseudomonadati</taxon>
        <taxon>Pseudomonadota</taxon>
        <taxon>Gammaproteobacteria</taxon>
        <taxon>Pseudomonadales</taxon>
        <taxon>Pseudomonadaceae</taxon>
        <taxon>Pseudomonas</taxon>
    </lineage>
</organism>
<dbReference type="AlphaFoldDB" id="A0AAU8U614"/>
<sequence length="40" mass="4599">MQAQCEQLAQQQTRLLRELAQIDASLTELRQHSLRALSGY</sequence>
<name>A0AAU8U614_9PSED</name>